<comment type="caution">
    <text evidence="2">The sequence shown here is derived from an EMBL/GenBank/DDBJ whole genome shotgun (WGS) entry which is preliminary data.</text>
</comment>
<dbReference type="GO" id="GO:0043386">
    <property type="term" value="P:mycotoxin biosynthetic process"/>
    <property type="evidence" value="ECO:0007669"/>
    <property type="project" value="UniProtKB-ARBA"/>
</dbReference>
<dbReference type="Gene3D" id="1.10.630.10">
    <property type="entry name" value="Cytochrome P450"/>
    <property type="match status" value="1"/>
</dbReference>
<dbReference type="PANTHER" id="PTHR24305">
    <property type="entry name" value="CYTOCHROME P450"/>
    <property type="match status" value="1"/>
</dbReference>
<dbReference type="InterPro" id="IPR001128">
    <property type="entry name" value="Cyt_P450"/>
</dbReference>
<dbReference type="GO" id="GO:0020037">
    <property type="term" value="F:heme binding"/>
    <property type="evidence" value="ECO:0007669"/>
    <property type="project" value="InterPro"/>
</dbReference>
<dbReference type="InterPro" id="IPR036396">
    <property type="entry name" value="Cyt_P450_sf"/>
</dbReference>
<comment type="cofactor">
    <cofactor evidence="1">
        <name>heme</name>
        <dbReference type="ChEBI" id="CHEBI:30413"/>
    </cofactor>
</comment>
<dbReference type="Pfam" id="PF00067">
    <property type="entry name" value="p450"/>
    <property type="match status" value="1"/>
</dbReference>
<protein>
    <recommendedName>
        <fullName evidence="4">Cytochrome P450</fullName>
    </recommendedName>
</protein>
<dbReference type="PRINTS" id="PR00463">
    <property type="entry name" value="EP450I"/>
</dbReference>
<gene>
    <name evidence="2" type="ORF">N7532_005223</name>
</gene>
<evidence type="ECO:0000313" key="3">
    <source>
        <dbReference type="Proteomes" id="UP001149074"/>
    </source>
</evidence>
<organism evidence="2 3">
    <name type="scientific">Penicillium argentinense</name>
    <dbReference type="NCBI Taxonomy" id="1131581"/>
    <lineage>
        <taxon>Eukaryota</taxon>
        <taxon>Fungi</taxon>
        <taxon>Dikarya</taxon>
        <taxon>Ascomycota</taxon>
        <taxon>Pezizomycotina</taxon>
        <taxon>Eurotiomycetes</taxon>
        <taxon>Eurotiomycetidae</taxon>
        <taxon>Eurotiales</taxon>
        <taxon>Aspergillaceae</taxon>
        <taxon>Penicillium</taxon>
    </lineage>
</organism>
<dbReference type="PRINTS" id="PR00385">
    <property type="entry name" value="P450"/>
</dbReference>
<dbReference type="GO" id="GO:0004497">
    <property type="term" value="F:monooxygenase activity"/>
    <property type="evidence" value="ECO:0007669"/>
    <property type="project" value="InterPro"/>
</dbReference>
<dbReference type="InterPro" id="IPR050121">
    <property type="entry name" value="Cytochrome_P450_monoxygenase"/>
</dbReference>
<dbReference type="SUPFAM" id="SSF48264">
    <property type="entry name" value="Cytochrome P450"/>
    <property type="match status" value="1"/>
</dbReference>
<dbReference type="GeneID" id="81356696"/>
<reference evidence="2" key="1">
    <citation type="submission" date="2022-11" db="EMBL/GenBank/DDBJ databases">
        <authorList>
            <person name="Petersen C."/>
        </authorList>
    </citation>
    <scope>NUCLEOTIDE SEQUENCE</scope>
    <source>
        <strain evidence="2">IBT 30761</strain>
    </source>
</reference>
<dbReference type="CDD" id="cd11061">
    <property type="entry name" value="CYP67-like"/>
    <property type="match status" value="1"/>
</dbReference>
<dbReference type="GO" id="GO:0016705">
    <property type="term" value="F:oxidoreductase activity, acting on paired donors, with incorporation or reduction of molecular oxygen"/>
    <property type="evidence" value="ECO:0007669"/>
    <property type="project" value="InterPro"/>
</dbReference>
<dbReference type="InterPro" id="IPR002401">
    <property type="entry name" value="Cyt_P450_E_grp-I"/>
</dbReference>
<dbReference type="OrthoDB" id="6692864at2759"/>
<proteinExistence type="predicted"/>
<keyword evidence="1" id="KW-0479">Metal-binding</keyword>
<dbReference type="GO" id="GO:0005506">
    <property type="term" value="F:iron ion binding"/>
    <property type="evidence" value="ECO:0007669"/>
    <property type="project" value="InterPro"/>
</dbReference>
<name>A0A9W9KAQ6_9EURO</name>
<evidence type="ECO:0000256" key="1">
    <source>
        <dbReference type="PIRSR" id="PIRSR602401-1"/>
    </source>
</evidence>
<accession>A0A9W9KAQ6</accession>
<evidence type="ECO:0000313" key="2">
    <source>
        <dbReference type="EMBL" id="KAJ5098222.1"/>
    </source>
</evidence>
<evidence type="ECO:0008006" key="4">
    <source>
        <dbReference type="Google" id="ProtNLM"/>
    </source>
</evidence>
<dbReference type="EMBL" id="JAPQKI010000005">
    <property type="protein sequence ID" value="KAJ5098222.1"/>
    <property type="molecule type" value="Genomic_DNA"/>
</dbReference>
<dbReference type="PANTHER" id="PTHR24305:SF78">
    <property type="entry name" value="P450, PUTATIVE (EUROFUNG)-RELATED"/>
    <property type="match status" value="1"/>
</dbReference>
<dbReference type="RefSeq" id="XP_056473876.1">
    <property type="nucleotide sequence ID" value="XM_056617717.1"/>
</dbReference>
<reference evidence="2" key="2">
    <citation type="journal article" date="2023" name="IMA Fungus">
        <title>Comparative genomic study of the Penicillium genus elucidates a diverse pangenome and 15 lateral gene transfer events.</title>
        <authorList>
            <person name="Petersen C."/>
            <person name="Sorensen T."/>
            <person name="Nielsen M.R."/>
            <person name="Sondergaard T.E."/>
            <person name="Sorensen J.L."/>
            <person name="Fitzpatrick D.A."/>
            <person name="Frisvad J.C."/>
            <person name="Nielsen K.L."/>
        </authorList>
    </citation>
    <scope>NUCLEOTIDE SEQUENCE</scope>
    <source>
        <strain evidence="2">IBT 30761</strain>
    </source>
</reference>
<sequence>MSDNPDKVNVLSVRDAELHRLRRKAWDRGLGPKALTTYQPDIQRKVDIFIKQLNERLGQSMDISKWTMYFSFDIMGRIAFSKDFHQLNEAKEHFAIAAMRDQMAQVGLMGSVPWLMHIMVRIPFLSGATKIFFDYTRKQIEQRREEWHRDATKTPTDVISWLLKANDEGRHLGPPGDEALYDDGRLAIIAGSDTTGATLANILYYLIVNPDKYRRLQKDIDEASKSGDHKSHLPYLEAIIAETLRLKPVVPSGQPRETPPEGLFIDEVWIPGNINVLVPQWVVQRDERNYKRPLEFLPERWIEEGKHLIVDDQAYFPFSIGAYACTGKQLALLQMRTLLRRVASEFDISFAPGEDGRNFDTGAKDTFTMAVPSLPVVFEKRQEPVIEQ</sequence>
<feature type="binding site" description="axial binding residue" evidence="1">
    <location>
        <position position="325"/>
    </location>
    <ligand>
        <name>heme</name>
        <dbReference type="ChEBI" id="CHEBI:30413"/>
    </ligand>
    <ligandPart>
        <name>Fe</name>
        <dbReference type="ChEBI" id="CHEBI:18248"/>
    </ligandPart>
</feature>
<keyword evidence="3" id="KW-1185">Reference proteome</keyword>
<keyword evidence="1" id="KW-0349">Heme</keyword>
<keyword evidence="1" id="KW-0408">Iron</keyword>
<dbReference type="AlphaFoldDB" id="A0A9W9KAQ6"/>
<dbReference type="Proteomes" id="UP001149074">
    <property type="component" value="Unassembled WGS sequence"/>
</dbReference>